<sequence length="366" mass="41221">MPDYLQNANALVVASVRNLNPKRKKVYPGVISNILPNGNFIMKDKLLKQAVYRNENEVIQGIKEGSLTRNNSESSLPDLVPSQCGELKGLAKNQFTKRLSMNNTAKKIPMEKEIGTSFKIKKGEFSGFLDRSKTDRDLIPINPIFPTKKHDITPRKEGISPAPSKVSIYMKNYASKGSFKGVKKNKKSMKEEVFALHNQRRANSIIANPVKMLPSHNMSADAGLLQSSSKYDLILKKLFGHWSQKPARDQICVMDNGNSHNMSLLPHIDKYSKPLISQVSPTQVRKDPKNRYFKPGLKKLPSLNFSMDKNKERALMAHFKGNQKANHNQGKSKRNKKSFIVQGSADAFLENLKKSNNSLKKRASMK</sequence>
<dbReference type="EMBL" id="CAMPGE010013174">
    <property type="protein sequence ID" value="CAI2371919.1"/>
    <property type="molecule type" value="Genomic_DNA"/>
</dbReference>
<name>A0AAD1XD67_EUPCR</name>
<protein>
    <submittedName>
        <fullName evidence="1">Uncharacterized protein</fullName>
    </submittedName>
</protein>
<organism evidence="1 2">
    <name type="scientific">Euplotes crassus</name>
    <dbReference type="NCBI Taxonomy" id="5936"/>
    <lineage>
        <taxon>Eukaryota</taxon>
        <taxon>Sar</taxon>
        <taxon>Alveolata</taxon>
        <taxon>Ciliophora</taxon>
        <taxon>Intramacronucleata</taxon>
        <taxon>Spirotrichea</taxon>
        <taxon>Hypotrichia</taxon>
        <taxon>Euplotida</taxon>
        <taxon>Euplotidae</taxon>
        <taxon>Moneuplotes</taxon>
    </lineage>
</organism>
<dbReference type="Proteomes" id="UP001295684">
    <property type="component" value="Unassembled WGS sequence"/>
</dbReference>
<evidence type="ECO:0000313" key="1">
    <source>
        <dbReference type="EMBL" id="CAI2371919.1"/>
    </source>
</evidence>
<accession>A0AAD1XD67</accession>
<keyword evidence="2" id="KW-1185">Reference proteome</keyword>
<proteinExistence type="predicted"/>
<dbReference type="AlphaFoldDB" id="A0AAD1XD67"/>
<evidence type="ECO:0000313" key="2">
    <source>
        <dbReference type="Proteomes" id="UP001295684"/>
    </source>
</evidence>
<reference evidence="1" key="1">
    <citation type="submission" date="2023-07" db="EMBL/GenBank/DDBJ databases">
        <authorList>
            <consortium name="AG Swart"/>
            <person name="Singh M."/>
            <person name="Singh A."/>
            <person name="Seah K."/>
            <person name="Emmerich C."/>
        </authorList>
    </citation>
    <scope>NUCLEOTIDE SEQUENCE</scope>
    <source>
        <strain evidence="1">DP1</strain>
    </source>
</reference>
<gene>
    <name evidence="1" type="ORF">ECRASSUSDP1_LOCUS13244</name>
</gene>
<comment type="caution">
    <text evidence="1">The sequence shown here is derived from an EMBL/GenBank/DDBJ whole genome shotgun (WGS) entry which is preliminary data.</text>
</comment>